<dbReference type="CDD" id="cd22160">
    <property type="entry name" value="F-box_AtFBL13-like"/>
    <property type="match status" value="1"/>
</dbReference>
<dbReference type="Pfam" id="PF24758">
    <property type="entry name" value="LRR_At5g56370"/>
    <property type="match status" value="1"/>
</dbReference>
<dbReference type="PROSITE" id="PS50181">
    <property type="entry name" value="FBOX"/>
    <property type="match status" value="1"/>
</dbReference>
<evidence type="ECO:0000313" key="3">
    <source>
        <dbReference type="Proteomes" id="UP001234989"/>
    </source>
</evidence>
<dbReference type="SMART" id="SM00256">
    <property type="entry name" value="FBOX"/>
    <property type="match status" value="1"/>
</dbReference>
<dbReference type="AlphaFoldDB" id="A0AAF0TPI3"/>
<dbReference type="InterPro" id="IPR050232">
    <property type="entry name" value="FBL13/AtMIF1-like"/>
</dbReference>
<dbReference type="InterPro" id="IPR032675">
    <property type="entry name" value="LRR_dom_sf"/>
</dbReference>
<dbReference type="Pfam" id="PF00646">
    <property type="entry name" value="F-box"/>
    <property type="match status" value="1"/>
</dbReference>
<dbReference type="PANTHER" id="PTHR31900:SF32">
    <property type="entry name" value="F-BOX_RNI_FBD-LIKE DOMAIN PROTEIN"/>
    <property type="match status" value="1"/>
</dbReference>
<dbReference type="InterPro" id="IPR001810">
    <property type="entry name" value="F-box_dom"/>
</dbReference>
<accession>A0AAF0TPI3</accession>
<evidence type="ECO:0000313" key="2">
    <source>
        <dbReference type="EMBL" id="WMV27129.1"/>
    </source>
</evidence>
<reference evidence="2" key="1">
    <citation type="submission" date="2023-08" db="EMBL/GenBank/DDBJ databases">
        <title>A de novo genome assembly of Solanum verrucosum Schlechtendal, a Mexican diploid species geographically isolated from the other diploid A-genome species in potato relatives.</title>
        <authorList>
            <person name="Hosaka K."/>
        </authorList>
    </citation>
    <scope>NUCLEOTIDE SEQUENCE</scope>
    <source>
        <tissue evidence="2">Young leaves</tissue>
    </source>
</reference>
<dbReference type="Gene3D" id="3.80.10.10">
    <property type="entry name" value="Ribonuclease Inhibitor"/>
    <property type="match status" value="1"/>
</dbReference>
<dbReference type="EMBL" id="CP133615">
    <property type="protein sequence ID" value="WMV27129.1"/>
    <property type="molecule type" value="Genomic_DNA"/>
</dbReference>
<evidence type="ECO:0000259" key="1">
    <source>
        <dbReference type="PROSITE" id="PS50181"/>
    </source>
</evidence>
<organism evidence="2 3">
    <name type="scientific">Solanum verrucosum</name>
    <dbReference type="NCBI Taxonomy" id="315347"/>
    <lineage>
        <taxon>Eukaryota</taxon>
        <taxon>Viridiplantae</taxon>
        <taxon>Streptophyta</taxon>
        <taxon>Embryophyta</taxon>
        <taxon>Tracheophyta</taxon>
        <taxon>Spermatophyta</taxon>
        <taxon>Magnoliopsida</taxon>
        <taxon>eudicotyledons</taxon>
        <taxon>Gunneridae</taxon>
        <taxon>Pentapetalae</taxon>
        <taxon>asterids</taxon>
        <taxon>lamiids</taxon>
        <taxon>Solanales</taxon>
        <taxon>Solanaceae</taxon>
        <taxon>Solanoideae</taxon>
        <taxon>Solaneae</taxon>
        <taxon>Solanum</taxon>
    </lineage>
</organism>
<dbReference type="InterPro" id="IPR036047">
    <property type="entry name" value="F-box-like_dom_sf"/>
</dbReference>
<dbReference type="InterPro" id="IPR053781">
    <property type="entry name" value="F-box_AtFBL13-like"/>
</dbReference>
<dbReference type="PANTHER" id="PTHR31900">
    <property type="entry name" value="F-BOX/RNI SUPERFAMILY PROTEIN-RELATED"/>
    <property type="match status" value="1"/>
</dbReference>
<proteinExistence type="predicted"/>
<feature type="domain" description="F-box" evidence="1">
    <location>
        <begin position="18"/>
        <end position="65"/>
    </location>
</feature>
<name>A0AAF0TPI3_SOLVR</name>
<dbReference type="InterPro" id="IPR055411">
    <property type="entry name" value="LRR_FXL15/At3g58940/PEG3-like"/>
</dbReference>
<dbReference type="SUPFAM" id="SSF81383">
    <property type="entry name" value="F-box domain"/>
    <property type="match status" value="1"/>
</dbReference>
<protein>
    <recommendedName>
        <fullName evidence="1">F-box domain-containing protein</fullName>
    </recommendedName>
</protein>
<keyword evidence="3" id="KW-1185">Reference proteome</keyword>
<sequence length="501" mass="57800">MNLWPPFAKKRRSKRVEKDRISKLPDALIIQILSLLPTKDAFTTSILSKRWQYLWSSVDNLFIQCEDKSQRGNFISFVDYALDNSTCSKIKKFHLDFTHLSKYESQLEFVDDELLFPISRWLSTAVKKNVENVVLLSDSYNYESIDLPDTIYKCSTLITLDLTCCTFKEEFSIDWKFLKTLKLNDIKLNDDIIVNILSGCPALEILEFSKFYGLRHLEINSSNLKRLKFEDYLSYYDDSDDPSLDIIAPNIQHLEISEDMYDLKCRLVNVSSMVSAKLNFRMSCTSIAQGASSVTCPDEHQVIRKLIQDYLQKLSNATELTIGTWYTEVLMQFEEISLPELKCKCLTLDLRITKFYFYGAAILLKATPHVETLNITMTTTLMDLRRCAFELGYLAKEHDIHFLSSFGFPYLKNVKVFSSSKMCLKGNIEWDNDDLLKLSEFILKNATVLEKFTIISKRKTCKICSMKCASRYSLRLAEKLVGCSRSSTTCVIICQEGAFRV</sequence>
<dbReference type="SUPFAM" id="SSF52047">
    <property type="entry name" value="RNI-like"/>
    <property type="match status" value="1"/>
</dbReference>
<dbReference type="Gene3D" id="1.20.1280.50">
    <property type="match status" value="1"/>
</dbReference>
<gene>
    <name evidence="2" type="ORF">MTR67_020514</name>
</gene>
<dbReference type="Proteomes" id="UP001234989">
    <property type="component" value="Chromosome 4"/>
</dbReference>